<dbReference type="InterPro" id="IPR036291">
    <property type="entry name" value="NAD(P)-bd_dom_sf"/>
</dbReference>
<dbReference type="GO" id="GO:0004044">
    <property type="term" value="F:amidophosphoribosyltransferase activity"/>
    <property type="evidence" value="ECO:0007669"/>
    <property type="project" value="UniProtKB-EC"/>
</dbReference>
<dbReference type="PANTHER" id="PTHR43544">
    <property type="entry name" value="SHORT-CHAIN DEHYDROGENASE/REDUCTASE"/>
    <property type="match status" value="1"/>
</dbReference>
<comment type="caution">
    <text evidence="4">The sequence shown here is derived from an EMBL/GenBank/DDBJ whole genome shotgun (WGS) entry which is preliminary data.</text>
</comment>
<evidence type="ECO:0000313" key="4">
    <source>
        <dbReference type="EMBL" id="KAK2611978.1"/>
    </source>
</evidence>
<dbReference type="PROSITE" id="PS00061">
    <property type="entry name" value="ADH_SHORT"/>
    <property type="match status" value="1"/>
</dbReference>
<protein>
    <submittedName>
        <fullName evidence="4">Amidophosphoribosyltransferase</fullName>
        <ecNumber evidence="4">2.4.2.14</ecNumber>
    </submittedName>
</protein>
<dbReference type="PANTHER" id="PTHR43544:SF7">
    <property type="entry name" value="NADB-LER2"/>
    <property type="match status" value="1"/>
</dbReference>
<keyword evidence="4" id="KW-0328">Glycosyltransferase</keyword>
<dbReference type="Proteomes" id="UP001251528">
    <property type="component" value="Unassembled WGS sequence"/>
</dbReference>
<dbReference type="CDD" id="cd05325">
    <property type="entry name" value="carb_red_sniffer_like_SDR_c"/>
    <property type="match status" value="1"/>
</dbReference>
<dbReference type="EMBL" id="JASWJB010000022">
    <property type="protein sequence ID" value="KAK2611978.1"/>
    <property type="molecule type" value="Genomic_DNA"/>
</dbReference>
<keyword evidence="4" id="KW-0808">Transferase</keyword>
<evidence type="ECO:0000256" key="1">
    <source>
        <dbReference type="ARBA" id="ARBA00006484"/>
    </source>
</evidence>
<organism evidence="4 5">
    <name type="scientific">Conoideocrella luteorostrata</name>
    <dbReference type="NCBI Taxonomy" id="1105319"/>
    <lineage>
        <taxon>Eukaryota</taxon>
        <taxon>Fungi</taxon>
        <taxon>Dikarya</taxon>
        <taxon>Ascomycota</taxon>
        <taxon>Pezizomycotina</taxon>
        <taxon>Sordariomycetes</taxon>
        <taxon>Hypocreomycetidae</taxon>
        <taxon>Hypocreales</taxon>
        <taxon>Clavicipitaceae</taxon>
        <taxon>Conoideocrella</taxon>
    </lineage>
</organism>
<dbReference type="Gene3D" id="3.40.50.720">
    <property type="entry name" value="NAD(P)-binding Rossmann-like Domain"/>
    <property type="match status" value="1"/>
</dbReference>
<keyword evidence="2" id="KW-0521">NADP</keyword>
<evidence type="ECO:0000313" key="5">
    <source>
        <dbReference type="Proteomes" id="UP001251528"/>
    </source>
</evidence>
<proteinExistence type="inferred from homology"/>
<reference evidence="4" key="1">
    <citation type="submission" date="2023-06" db="EMBL/GenBank/DDBJ databases">
        <title>Conoideocrella luteorostrata (Hypocreales: Clavicipitaceae), a potential biocontrol fungus for elongate hemlock scale in United States Christmas tree production areas.</title>
        <authorList>
            <person name="Barrett H."/>
            <person name="Lovett B."/>
            <person name="Macias A.M."/>
            <person name="Stajich J.E."/>
            <person name="Kasson M.T."/>
        </authorList>
    </citation>
    <scope>NUCLEOTIDE SEQUENCE</scope>
    <source>
        <strain evidence="4">ARSEF 14590</strain>
    </source>
</reference>
<dbReference type="InterPro" id="IPR051468">
    <property type="entry name" value="Fungal_SecMetab_SDRs"/>
</dbReference>
<sequence>MATNMTYLITGANRGIGKQLVSDLLLRPSTTVVGTVRDPNHDTAISLKSLPLADKSQLVVVPLKESRTDFAYNTLHGRLLRENINTLDVVIANAGASPSFDATLETDPEVVRECMDVNSIGPLRLFQACWALLDKSDNGDLKRKKFVLISSSTGSISVLDYETFPNAAYGMSKAAANWLAKKLSVEFKDRGLKVGIIHPGWVRTGMGQQLANAVGVLEPPNTVEESSRQVLEQVDNLSFETTHGKFVSIGGQVLPW</sequence>
<comment type="similarity">
    <text evidence="1">Belongs to the short-chain dehydrogenases/reductases (SDR) family.</text>
</comment>
<dbReference type="GO" id="GO:0005737">
    <property type="term" value="C:cytoplasm"/>
    <property type="evidence" value="ECO:0007669"/>
    <property type="project" value="TreeGrafter"/>
</dbReference>
<dbReference type="EC" id="2.4.2.14" evidence="4"/>
<keyword evidence="5" id="KW-1185">Reference proteome</keyword>
<dbReference type="Pfam" id="PF00106">
    <property type="entry name" value="adh_short"/>
    <property type="match status" value="1"/>
</dbReference>
<dbReference type="SUPFAM" id="SSF51735">
    <property type="entry name" value="NAD(P)-binding Rossmann-fold domains"/>
    <property type="match status" value="1"/>
</dbReference>
<accession>A0AAJ0CZ25</accession>
<evidence type="ECO:0000256" key="3">
    <source>
        <dbReference type="ARBA" id="ARBA00023002"/>
    </source>
</evidence>
<evidence type="ECO:0000256" key="2">
    <source>
        <dbReference type="ARBA" id="ARBA00022857"/>
    </source>
</evidence>
<dbReference type="InterPro" id="IPR002347">
    <property type="entry name" value="SDR_fam"/>
</dbReference>
<dbReference type="AlphaFoldDB" id="A0AAJ0CZ25"/>
<dbReference type="InterPro" id="IPR020904">
    <property type="entry name" value="Sc_DH/Rdtase_CS"/>
</dbReference>
<gene>
    <name evidence="4" type="primary">ADE4_2</name>
    <name evidence="4" type="ORF">QQS21_001943</name>
</gene>
<name>A0AAJ0CZ25_9HYPO</name>
<keyword evidence="3" id="KW-0560">Oxidoreductase</keyword>
<dbReference type="GO" id="GO:0016491">
    <property type="term" value="F:oxidoreductase activity"/>
    <property type="evidence" value="ECO:0007669"/>
    <property type="project" value="UniProtKB-KW"/>
</dbReference>
<dbReference type="PRINTS" id="PR00081">
    <property type="entry name" value="GDHRDH"/>
</dbReference>